<evidence type="ECO:0000256" key="8">
    <source>
        <dbReference type="SAM" id="Phobius"/>
    </source>
</evidence>
<dbReference type="Gene3D" id="3.40.190.10">
    <property type="entry name" value="Periplasmic binding protein-like II"/>
    <property type="match status" value="1"/>
</dbReference>
<reference evidence="9 10" key="2">
    <citation type="journal article" date="2022" name="Mol. Biol. Evol.">
        <title>Comparative Genomics Reveals Insights into the Divergent Evolution of Astigmatic Mites and Household Pest Adaptations.</title>
        <authorList>
            <person name="Xiong Q."/>
            <person name="Wan A.T."/>
            <person name="Liu X."/>
            <person name="Fung C.S."/>
            <person name="Xiao X."/>
            <person name="Malainual N."/>
            <person name="Hou J."/>
            <person name="Wang L."/>
            <person name="Wang M."/>
            <person name="Yang K.Y."/>
            <person name="Cui Y."/>
            <person name="Leung E.L."/>
            <person name="Nong W."/>
            <person name="Shin S.K."/>
            <person name="Au S.W."/>
            <person name="Jeong K.Y."/>
            <person name="Chew F.T."/>
            <person name="Hui J.H."/>
            <person name="Leung T.F."/>
            <person name="Tungtrongchitr A."/>
            <person name="Zhong N."/>
            <person name="Liu Z."/>
            <person name="Tsui S.K."/>
        </authorList>
    </citation>
    <scope>NUCLEOTIDE SEQUENCE [LARGE SCALE GENOMIC DNA]</scope>
    <source>
        <strain evidence="9">Derp</strain>
    </source>
</reference>
<gene>
    <name evidence="9" type="ORF">DERP_000100</name>
</gene>
<keyword evidence="4 8" id="KW-1133">Transmembrane helix</keyword>
<proteinExistence type="predicted"/>
<keyword evidence="3 8" id="KW-0812">Transmembrane</keyword>
<reference evidence="9 10" key="1">
    <citation type="journal article" date="2018" name="J. Allergy Clin. Immunol.">
        <title>High-quality assembly of Dermatophagoides pteronyssinus genome and transcriptome reveals a wide range of novel allergens.</title>
        <authorList>
            <person name="Liu X.Y."/>
            <person name="Yang K.Y."/>
            <person name="Wang M.Q."/>
            <person name="Kwok J.S."/>
            <person name="Zeng X."/>
            <person name="Yang Z."/>
            <person name="Xiao X.J."/>
            <person name="Lau C.P."/>
            <person name="Li Y."/>
            <person name="Huang Z.M."/>
            <person name="Ba J.G."/>
            <person name="Yim A.K."/>
            <person name="Ouyang C.Y."/>
            <person name="Ngai S.M."/>
            <person name="Chan T.F."/>
            <person name="Leung E.L."/>
            <person name="Liu L."/>
            <person name="Liu Z.G."/>
            <person name="Tsui S.K."/>
        </authorList>
    </citation>
    <scope>NUCLEOTIDE SEQUENCE [LARGE SCALE GENOMIC DNA]</scope>
    <source>
        <strain evidence="9">Derp</strain>
    </source>
</reference>
<sequence>MSQLAELIDDYCFKISSNRTIWPSTTVSKRNELSMIGQLSKNFNYKIENTTHSDCHLRAGINFIVSDDNFSGFLSANGSSWSGILRLIDENKIDFIPHMISRNDERDAYMWFIPKIPQKRYQPDNDPSKLFRAFSTNTKLSHLSRIIIRNGLLTSIWEKLIHFNWLKLYLKHYQYRLEQQIDDEMHEIYDPTKTIDYNESIQKQSIITRDMLSFTYIYLIVVGNVFIIFILELLLYHLDLARISNLRNNWLPGIRLLGVVFISEFYFIVSTKTKISKMTTLPKLINDFCFQMDLNETIWPLANSIYNSIPTLSSSILWSFATNFKNLAKIERENVDRNTSCNLRIGLFPNEHFIIHSENYICSSSYEIFIMLLHYYRCSISFLVSDEEYGGKLTSNGSWTGILKFVDQNKVDFIPHMFSFADNRNQLLDDKQLFPQEHSITILSQKNYIIDYDPFKLFHAYTLDIWLLILISFISFTFIINLFECLMTINVNENFHSSLFIDDYYENNHNHWFRFYHLVNNLIDIFTLFMGQDILALFLSEKEQTIDYFDQLESLLQKHPNFRIIMDPKSSTGQKYLQDFPKSKKFIIPVENRDLTTWRTIEKLSNGHHILIIDRRRAELLENFYENLKLHVSIEGLRRTLVNLAIRKSLDNQTKHYLRRISKNIHEMGIWKVMWLKLIKFNRLQSELNILQNQGNLTLKSAEDNAKKISEIKFKNKIFIENNMTERSLDATNTLSLIYVYLLSIGFSITMFIIEILYFVTMNEWKFPFVQ</sequence>
<comment type="caution">
    <text evidence="9">The sequence shown here is derived from an EMBL/GenBank/DDBJ whole genome shotgun (WGS) entry which is preliminary data.</text>
</comment>
<evidence type="ECO:0000256" key="1">
    <source>
        <dbReference type="ARBA" id="ARBA00004651"/>
    </source>
</evidence>
<dbReference type="InterPro" id="IPR052192">
    <property type="entry name" value="Insect_Ionotropic_Sensory_Rcpt"/>
</dbReference>
<protein>
    <submittedName>
        <fullName evidence="9">Uncharacterized protein</fullName>
    </submittedName>
</protein>
<keyword evidence="5 8" id="KW-0472">Membrane</keyword>
<evidence type="ECO:0000256" key="6">
    <source>
        <dbReference type="ARBA" id="ARBA00023170"/>
    </source>
</evidence>
<feature type="transmembrane region" description="Helical" evidence="8">
    <location>
        <begin position="216"/>
        <end position="238"/>
    </location>
</feature>
<name>A0ABQ8IZ79_DERPT</name>
<comment type="subcellular location">
    <subcellularLocation>
        <location evidence="1">Cell membrane</location>
        <topology evidence="1">Multi-pass membrane protein</topology>
    </subcellularLocation>
</comment>
<feature type="transmembrane region" description="Helical" evidence="8">
    <location>
        <begin position="465"/>
        <end position="483"/>
    </location>
</feature>
<dbReference type="PANTHER" id="PTHR42643:SF24">
    <property type="entry name" value="IONOTROPIC RECEPTOR 60A"/>
    <property type="match status" value="1"/>
</dbReference>
<accession>A0ABQ8IZ79</accession>
<dbReference type="EMBL" id="NJHN03000095">
    <property type="protein sequence ID" value="KAH9415613.1"/>
    <property type="molecule type" value="Genomic_DNA"/>
</dbReference>
<evidence type="ECO:0000256" key="4">
    <source>
        <dbReference type="ARBA" id="ARBA00022989"/>
    </source>
</evidence>
<evidence type="ECO:0000256" key="2">
    <source>
        <dbReference type="ARBA" id="ARBA00022475"/>
    </source>
</evidence>
<evidence type="ECO:0000313" key="10">
    <source>
        <dbReference type="Proteomes" id="UP000887458"/>
    </source>
</evidence>
<keyword evidence="6" id="KW-0675">Receptor</keyword>
<dbReference type="Proteomes" id="UP000887458">
    <property type="component" value="Unassembled WGS sequence"/>
</dbReference>
<dbReference type="PANTHER" id="PTHR42643">
    <property type="entry name" value="IONOTROPIC RECEPTOR 20A-RELATED"/>
    <property type="match status" value="1"/>
</dbReference>
<keyword evidence="7" id="KW-0325">Glycoprotein</keyword>
<organism evidence="9 10">
    <name type="scientific">Dermatophagoides pteronyssinus</name>
    <name type="common">European house dust mite</name>
    <dbReference type="NCBI Taxonomy" id="6956"/>
    <lineage>
        <taxon>Eukaryota</taxon>
        <taxon>Metazoa</taxon>
        <taxon>Ecdysozoa</taxon>
        <taxon>Arthropoda</taxon>
        <taxon>Chelicerata</taxon>
        <taxon>Arachnida</taxon>
        <taxon>Acari</taxon>
        <taxon>Acariformes</taxon>
        <taxon>Sarcoptiformes</taxon>
        <taxon>Astigmata</taxon>
        <taxon>Psoroptidia</taxon>
        <taxon>Analgoidea</taxon>
        <taxon>Pyroglyphidae</taxon>
        <taxon>Dermatophagoidinae</taxon>
        <taxon>Dermatophagoides</taxon>
    </lineage>
</organism>
<feature type="transmembrane region" description="Helical" evidence="8">
    <location>
        <begin position="738"/>
        <end position="760"/>
    </location>
</feature>
<keyword evidence="10" id="KW-1185">Reference proteome</keyword>
<evidence type="ECO:0000256" key="7">
    <source>
        <dbReference type="ARBA" id="ARBA00023180"/>
    </source>
</evidence>
<evidence type="ECO:0000313" key="9">
    <source>
        <dbReference type="EMBL" id="KAH9415613.1"/>
    </source>
</evidence>
<evidence type="ECO:0000256" key="5">
    <source>
        <dbReference type="ARBA" id="ARBA00023136"/>
    </source>
</evidence>
<feature type="transmembrane region" description="Helical" evidence="8">
    <location>
        <begin position="250"/>
        <end position="269"/>
    </location>
</feature>
<keyword evidence="2" id="KW-1003">Cell membrane</keyword>
<evidence type="ECO:0000256" key="3">
    <source>
        <dbReference type="ARBA" id="ARBA00022692"/>
    </source>
</evidence>